<dbReference type="InterPro" id="IPR021139">
    <property type="entry name" value="NYN"/>
</dbReference>
<keyword evidence="3" id="KW-1185">Reference proteome</keyword>
<accession>A0A2W7E2H9</accession>
<comment type="caution">
    <text evidence="2">The sequence shown here is derived from an EMBL/GenBank/DDBJ whole genome shotgun (WGS) entry which is preliminary data.</text>
</comment>
<dbReference type="OrthoDB" id="9809421at2"/>
<dbReference type="Proteomes" id="UP000248616">
    <property type="component" value="Unassembled WGS sequence"/>
</dbReference>
<feature type="domain" description="NYN" evidence="1">
    <location>
        <begin position="2"/>
        <end position="160"/>
    </location>
</feature>
<evidence type="ECO:0000313" key="2">
    <source>
        <dbReference type="EMBL" id="PZV37476.1"/>
    </source>
</evidence>
<protein>
    <recommendedName>
        <fullName evidence="1">NYN domain-containing protein</fullName>
    </recommendedName>
</protein>
<sequence length="214" mass="24798">MRVYVYVDGFNLYYRALRRYPEVKWLNIRLLVESLLEPDDDVQVIRYFTARVSPRAGDPEAPRRQQIFFSALSTIPGFQFHYGRFLPKQKWRPIVHPAWLPAVKVEVHDTEEKGSDVNLASHLLNDAHHKKFEAAFVVSQDTDLCEPIKMVKEMGLPIGVAWLDGTRPSPRLVKVSSFVRQVTYQRLKAAQFPDRIMGKNGKIIEPPETWRPKA</sequence>
<dbReference type="AlphaFoldDB" id="A0A2W7E2H9"/>
<evidence type="ECO:0000313" key="3">
    <source>
        <dbReference type="Proteomes" id="UP000248616"/>
    </source>
</evidence>
<dbReference type="CDD" id="cd18722">
    <property type="entry name" value="PIN_NicB-like"/>
    <property type="match status" value="1"/>
</dbReference>
<dbReference type="Gene3D" id="3.40.50.1010">
    <property type="entry name" value="5'-nuclease"/>
    <property type="match status" value="1"/>
</dbReference>
<dbReference type="GO" id="GO:0004540">
    <property type="term" value="F:RNA nuclease activity"/>
    <property type="evidence" value="ECO:0007669"/>
    <property type="project" value="InterPro"/>
</dbReference>
<dbReference type="EMBL" id="MZXV01000032">
    <property type="protein sequence ID" value="PZV37476.1"/>
    <property type="molecule type" value="Genomic_DNA"/>
</dbReference>
<proteinExistence type="predicted"/>
<evidence type="ECO:0000259" key="1">
    <source>
        <dbReference type="Pfam" id="PF01936"/>
    </source>
</evidence>
<organism evidence="2 3">
    <name type="scientific">Mesorhizobium kowhaii</name>
    <dbReference type="NCBI Taxonomy" id="1300272"/>
    <lineage>
        <taxon>Bacteria</taxon>
        <taxon>Pseudomonadati</taxon>
        <taxon>Pseudomonadota</taxon>
        <taxon>Alphaproteobacteria</taxon>
        <taxon>Hyphomicrobiales</taxon>
        <taxon>Phyllobacteriaceae</taxon>
        <taxon>Mesorhizobium</taxon>
    </lineage>
</organism>
<reference evidence="3" key="1">
    <citation type="submission" date="2017-03" db="EMBL/GenBank/DDBJ databases">
        <authorList>
            <person name="Safronova V.I."/>
            <person name="Sazanova A.L."/>
            <person name="Chirak E.R."/>
        </authorList>
    </citation>
    <scope>NUCLEOTIDE SEQUENCE [LARGE SCALE GENOMIC DNA]</scope>
    <source>
        <strain evidence="3">Ach-343</strain>
    </source>
</reference>
<gene>
    <name evidence="2" type="ORF">B5V02_14345</name>
</gene>
<name>A0A2W7E2H9_9HYPH</name>
<dbReference type="Pfam" id="PF01936">
    <property type="entry name" value="NYN"/>
    <property type="match status" value="1"/>
</dbReference>
<dbReference type="RefSeq" id="WP_111545405.1">
    <property type="nucleotide sequence ID" value="NZ_MZXV01000032.1"/>
</dbReference>